<accession>A0A2G5TA04</accession>
<reference evidence="3" key="1">
    <citation type="submission" date="2017-10" db="EMBL/GenBank/DDBJ databases">
        <title>Rapid genome shrinkage in a self-fertile nematode reveals novel sperm competition proteins.</title>
        <authorList>
            <person name="Yin D."/>
            <person name="Schwarz E.M."/>
            <person name="Thomas C.G."/>
            <person name="Felde R.L."/>
            <person name="Korf I.F."/>
            <person name="Cutter A.D."/>
            <person name="Schartner C.M."/>
            <person name="Ralston E.J."/>
            <person name="Meyer B.J."/>
            <person name="Haag E.S."/>
        </authorList>
    </citation>
    <scope>NUCLEOTIDE SEQUENCE [LARGE SCALE GENOMIC DNA]</scope>
    <source>
        <strain evidence="3">JU1422</strain>
    </source>
</reference>
<evidence type="ECO:0000313" key="3">
    <source>
        <dbReference type="Proteomes" id="UP000230233"/>
    </source>
</evidence>
<gene>
    <name evidence="2" type="primary">Cnig_chr_V.g17504</name>
    <name evidence="2" type="ORF">B9Z55_017504</name>
</gene>
<dbReference type="Proteomes" id="UP000230233">
    <property type="component" value="Chromosome V"/>
</dbReference>
<sequence>MARHLKNWLFLSEYFILNTLGKEYACKNHKNKYAPHHTGRRGQRIQSSQVPKIDIFSYNLCEHDFPRGIDMVL</sequence>
<dbReference type="AlphaFoldDB" id="A0A2G5TA04"/>
<protein>
    <submittedName>
        <fullName evidence="2">Uncharacterized protein</fullName>
    </submittedName>
</protein>
<keyword evidence="3" id="KW-1185">Reference proteome</keyword>
<organism evidence="2 3">
    <name type="scientific">Caenorhabditis nigoni</name>
    <dbReference type="NCBI Taxonomy" id="1611254"/>
    <lineage>
        <taxon>Eukaryota</taxon>
        <taxon>Metazoa</taxon>
        <taxon>Ecdysozoa</taxon>
        <taxon>Nematoda</taxon>
        <taxon>Chromadorea</taxon>
        <taxon>Rhabditida</taxon>
        <taxon>Rhabditina</taxon>
        <taxon>Rhabditomorpha</taxon>
        <taxon>Rhabditoidea</taxon>
        <taxon>Rhabditidae</taxon>
        <taxon>Peloderinae</taxon>
        <taxon>Caenorhabditis</taxon>
    </lineage>
</organism>
<comment type="caution">
    <text evidence="2">The sequence shown here is derived from an EMBL/GenBank/DDBJ whole genome shotgun (WGS) entry which is preliminary data.</text>
</comment>
<evidence type="ECO:0000313" key="2">
    <source>
        <dbReference type="EMBL" id="PIC24013.1"/>
    </source>
</evidence>
<proteinExistence type="predicted"/>
<name>A0A2G5TA04_9PELO</name>
<keyword evidence="1" id="KW-0732">Signal</keyword>
<dbReference type="EMBL" id="PDUG01000005">
    <property type="protein sequence ID" value="PIC24013.1"/>
    <property type="molecule type" value="Genomic_DNA"/>
</dbReference>
<evidence type="ECO:0000256" key="1">
    <source>
        <dbReference type="SAM" id="SignalP"/>
    </source>
</evidence>
<feature type="chain" id="PRO_5013895817" evidence="1">
    <location>
        <begin position="22"/>
        <end position="73"/>
    </location>
</feature>
<feature type="signal peptide" evidence="1">
    <location>
        <begin position="1"/>
        <end position="21"/>
    </location>
</feature>